<feature type="binding site" evidence="2">
    <location>
        <position position="238"/>
    </location>
    <ligand>
        <name>[2Fe-2S] cluster</name>
        <dbReference type="ChEBI" id="CHEBI:190135"/>
    </ligand>
</feature>
<dbReference type="InterPro" id="IPR012165">
    <property type="entry name" value="Cyt_c3_hydrogenase_gsu"/>
</dbReference>
<feature type="binding site" evidence="2">
    <location>
        <position position="226"/>
    </location>
    <ligand>
        <name>[2Fe-2S] cluster</name>
        <dbReference type="ChEBI" id="CHEBI:190135"/>
    </ligand>
</feature>
<dbReference type="Proteomes" id="UP000463470">
    <property type="component" value="Unassembled WGS sequence"/>
</dbReference>
<dbReference type="EMBL" id="WXEY01000001">
    <property type="protein sequence ID" value="MZP28451.1"/>
    <property type="molecule type" value="Genomic_DNA"/>
</dbReference>
<comment type="cofactor">
    <cofactor evidence="2">
        <name>[2Fe-2S] cluster</name>
        <dbReference type="ChEBI" id="CHEBI:190135"/>
    </cofactor>
    <text evidence="2">Binds 1 [2Fe-2S] cluster per subunit.</text>
</comment>
<dbReference type="InterPro" id="IPR017938">
    <property type="entry name" value="Riboflavin_synthase-like_b-brl"/>
</dbReference>
<dbReference type="PROSITE" id="PS51384">
    <property type="entry name" value="FAD_FR"/>
    <property type="match status" value="1"/>
</dbReference>
<evidence type="ECO:0000259" key="3">
    <source>
        <dbReference type="PROSITE" id="PS51384"/>
    </source>
</evidence>
<dbReference type="SUPFAM" id="SSF52343">
    <property type="entry name" value="Ferredoxin reductase-like, C-terminal NADP-linked domain"/>
    <property type="match status" value="1"/>
</dbReference>
<dbReference type="InterPro" id="IPR050353">
    <property type="entry name" value="PyrK_electron_transfer"/>
</dbReference>
<feature type="domain" description="FAD-binding FR-type" evidence="3">
    <location>
        <begin position="1"/>
        <end position="95"/>
    </location>
</feature>
<dbReference type="GO" id="GO:0050660">
    <property type="term" value="F:flavin adenine dinucleotide binding"/>
    <property type="evidence" value="ECO:0007669"/>
    <property type="project" value="InterPro"/>
</dbReference>
<dbReference type="Pfam" id="PF00175">
    <property type="entry name" value="NAD_binding_1"/>
    <property type="match status" value="1"/>
</dbReference>
<dbReference type="PANTHER" id="PTHR43513">
    <property type="entry name" value="DIHYDROOROTATE DEHYDROGENASE B (NAD(+)), ELECTRON TRANSFER SUBUNIT"/>
    <property type="match status" value="1"/>
</dbReference>
<keyword evidence="2" id="KW-0408">Iron</keyword>
<dbReference type="InterPro" id="IPR019480">
    <property type="entry name" value="Dihydroorotate_DH_Fe-S-bd"/>
</dbReference>
<dbReference type="SUPFAM" id="SSF63380">
    <property type="entry name" value="Riboflavin synthase domain-like"/>
    <property type="match status" value="1"/>
</dbReference>
<keyword evidence="2" id="KW-0001">2Fe-2S</keyword>
<dbReference type="OrthoDB" id="9778346at2"/>
<protein>
    <submittedName>
        <fullName evidence="4">Sulfide/dihydroorotate dehydrogenase-like FAD/NAD-binding protein</fullName>
    </submittedName>
</protein>
<proteinExistence type="predicted"/>
<keyword evidence="1" id="KW-0274">FAD</keyword>
<feature type="binding site" evidence="2">
    <location>
        <position position="223"/>
    </location>
    <ligand>
        <name>[2Fe-2S] cluster</name>
        <dbReference type="ChEBI" id="CHEBI:190135"/>
    </ligand>
</feature>
<dbReference type="GO" id="GO:0016491">
    <property type="term" value="F:oxidoreductase activity"/>
    <property type="evidence" value="ECO:0007669"/>
    <property type="project" value="InterPro"/>
</dbReference>
<keyword evidence="2" id="KW-0411">Iron-sulfur</keyword>
<feature type="binding site" evidence="1">
    <location>
        <begin position="62"/>
        <end position="64"/>
    </location>
    <ligand>
        <name>FAD</name>
        <dbReference type="ChEBI" id="CHEBI:57692"/>
    </ligand>
</feature>
<sequence>MYPIVRKEILSASVKLFDLKAPLVAAKAKAGQFFILRSDEKGERIPLTIADFDREQGTITAIFQEIGAGTRLLGQLEAGDAVLDVVGPLGVPSEIERFDGPVVVVGGGVGIAPIYPIARALKEAGNRVVSIIGARNKELLFWEEKMAAVSDELIVCTDDGSYGRKGFVTDALKDFYEANKDLQRVWAIGPMPMMRAIANTTRPMGVHTIVSMNPLMMDGTGMCGACRVLVGGETKFACVDGPEFDGHLVDFDLALKRLTIYRDEEKRALAALEHHHEGGRCGCH</sequence>
<keyword evidence="5" id="KW-1185">Reference proteome</keyword>
<comment type="cofactor">
    <cofactor evidence="1">
        <name>FAD</name>
        <dbReference type="ChEBI" id="CHEBI:57692"/>
    </cofactor>
    <text evidence="1">Binds 1 FAD per subunit.</text>
</comment>
<dbReference type="InterPro" id="IPR017927">
    <property type="entry name" value="FAD-bd_FR_type"/>
</dbReference>
<gene>
    <name evidence="4" type="ORF">GTO91_01770</name>
</gene>
<dbReference type="Gene3D" id="3.40.50.80">
    <property type="entry name" value="Nucleotide-binding domain of ferredoxin-NADP reductase (FNR) module"/>
    <property type="match status" value="1"/>
</dbReference>
<dbReference type="Gene3D" id="2.40.30.10">
    <property type="entry name" value="Translation factors"/>
    <property type="match status" value="1"/>
</dbReference>
<keyword evidence="1" id="KW-0285">Flavoprotein</keyword>
<evidence type="ECO:0000313" key="4">
    <source>
        <dbReference type="EMBL" id="MZP28451.1"/>
    </source>
</evidence>
<reference evidence="4 5" key="1">
    <citation type="submission" date="2020-01" db="EMBL/GenBank/DDBJ databases">
        <title>Whole-genome sequence of Heliobacterium undosum DSM 13378.</title>
        <authorList>
            <person name="Kyndt J.A."/>
            <person name="Meyer T.E."/>
        </authorList>
    </citation>
    <scope>NUCLEOTIDE SEQUENCE [LARGE SCALE GENOMIC DNA]</scope>
    <source>
        <strain evidence="4 5">DSM 13378</strain>
    </source>
</reference>
<comment type="caution">
    <text evidence="4">The sequence shown here is derived from an EMBL/GenBank/DDBJ whole genome shotgun (WGS) entry which is preliminary data.</text>
</comment>
<evidence type="ECO:0000256" key="2">
    <source>
        <dbReference type="PIRSR" id="PIRSR006816-2"/>
    </source>
</evidence>
<dbReference type="AlphaFoldDB" id="A0A845L6A4"/>
<keyword evidence="2" id="KW-0479">Metal-binding</keyword>
<dbReference type="Pfam" id="PF10418">
    <property type="entry name" value="DHODB_Fe-S_bind"/>
    <property type="match status" value="1"/>
</dbReference>
<dbReference type="InterPro" id="IPR001433">
    <property type="entry name" value="OxRdtase_FAD/NAD-bd"/>
</dbReference>
<evidence type="ECO:0000313" key="5">
    <source>
        <dbReference type="Proteomes" id="UP000463470"/>
    </source>
</evidence>
<dbReference type="PIRSF" id="PIRSF006816">
    <property type="entry name" value="Cyc3_hyd_g"/>
    <property type="match status" value="1"/>
</dbReference>
<dbReference type="InterPro" id="IPR039261">
    <property type="entry name" value="FNR_nucleotide-bd"/>
</dbReference>
<dbReference type="GO" id="GO:0046872">
    <property type="term" value="F:metal ion binding"/>
    <property type="evidence" value="ECO:0007669"/>
    <property type="project" value="UniProtKB-KW"/>
</dbReference>
<dbReference type="GO" id="GO:0051537">
    <property type="term" value="F:2 iron, 2 sulfur cluster binding"/>
    <property type="evidence" value="ECO:0007669"/>
    <property type="project" value="UniProtKB-KW"/>
</dbReference>
<accession>A0A845L6A4</accession>
<dbReference type="PANTHER" id="PTHR43513:SF3">
    <property type="entry name" value="DIHYDROOROTATE DEHYDROGENASE B (NAD(+)), ELECTRON TRANSFER SUBUNIT-RELATED"/>
    <property type="match status" value="1"/>
</dbReference>
<feature type="binding site" evidence="1">
    <location>
        <begin position="69"/>
        <end position="70"/>
    </location>
    <ligand>
        <name>FAD</name>
        <dbReference type="ChEBI" id="CHEBI:57692"/>
    </ligand>
</feature>
<dbReference type="CDD" id="cd06219">
    <property type="entry name" value="DHOD_e_trans_like1"/>
    <property type="match status" value="1"/>
</dbReference>
<organism evidence="4 5">
    <name type="scientific">Heliomicrobium undosum</name>
    <dbReference type="NCBI Taxonomy" id="121734"/>
    <lineage>
        <taxon>Bacteria</taxon>
        <taxon>Bacillati</taxon>
        <taxon>Bacillota</taxon>
        <taxon>Clostridia</taxon>
        <taxon>Eubacteriales</taxon>
        <taxon>Heliobacteriaceae</taxon>
        <taxon>Heliomicrobium</taxon>
    </lineage>
</organism>
<dbReference type="NCBIfam" id="NF004862">
    <property type="entry name" value="PRK06222.1"/>
    <property type="match status" value="1"/>
</dbReference>
<dbReference type="RefSeq" id="WP_161253894.1">
    <property type="nucleotide sequence ID" value="NZ_WXEY01000001.1"/>
</dbReference>
<dbReference type="GO" id="GO:0006221">
    <property type="term" value="P:pyrimidine nucleotide biosynthetic process"/>
    <property type="evidence" value="ECO:0007669"/>
    <property type="project" value="InterPro"/>
</dbReference>
<evidence type="ECO:0000256" key="1">
    <source>
        <dbReference type="PIRSR" id="PIRSR006816-1"/>
    </source>
</evidence>
<name>A0A845L6A4_9FIRM</name>